<keyword evidence="3" id="KW-1185">Reference proteome</keyword>
<dbReference type="InterPro" id="IPR012444">
    <property type="entry name" value="DUF1647"/>
</dbReference>
<dbReference type="EMBL" id="JAZGQO010000010">
    <property type="protein sequence ID" value="KAK6177252.1"/>
    <property type="molecule type" value="Genomic_DNA"/>
</dbReference>
<evidence type="ECO:0000313" key="3">
    <source>
        <dbReference type="Proteomes" id="UP001347796"/>
    </source>
</evidence>
<name>A0AAN8PEP2_PATCE</name>
<protein>
    <submittedName>
        <fullName evidence="2">Uncharacterized protein</fullName>
    </submittedName>
</protein>
<feature type="transmembrane region" description="Helical" evidence="1">
    <location>
        <begin position="6"/>
        <end position="25"/>
    </location>
</feature>
<dbReference type="Proteomes" id="UP001347796">
    <property type="component" value="Unassembled WGS sequence"/>
</dbReference>
<proteinExistence type="predicted"/>
<keyword evidence="1" id="KW-1133">Transmembrane helix</keyword>
<evidence type="ECO:0000313" key="2">
    <source>
        <dbReference type="EMBL" id="KAK6177252.1"/>
    </source>
</evidence>
<accession>A0AAN8PEP2</accession>
<keyword evidence="1" id="KW-0472">Membrane</keyword>
<dbReference type="AlphaFoldDB" id="A0AAN8PEP2"/>
<organism evidence="2 3">
    <name type="scientific">Patella caerulea</name>
    <name type="common">Rayed Mediterranean limpet</name>
    <dbReference type="NCBI Taxonomy" id="87958"/>
    <lineage>
        <taxon>Eukaryota</taxon>
        <taxon>Metazoa</taxon>
        <taxon>Spiralia</taxon>
        <taxon>Lophotrochozoa</taxon>
        <taxon>Mollusca</taxon>
        <taxon>Gastropoda</taxon>
        <taxon>Patellogastropoda</taxon>
        <taxon>Patelloidea</taxon>
        <taxon>Patellidae</taxon>
        <taxon>Patella</taxon>
    </lineage>
</organism>
<dbReference type="PANTHER" id="PTHR31389">
    <property type="entry name" value="LD39211P"/>
    <property type="match status" value="1"/>
</dbReference>
<reference evidence="2 3" key="1">
    <citation type="submission" date="2024-01" db="EMBL/GenBank/DDBJ databases">
        <title>The genome of the rayed Mediterranean limpet Patella caerulea (Linnaeus, 1758).</title>
        <authorList>
            <person name="Anh-Thu Weber A."/>
            <person name="Halstead-Nussloch G."/>
        </authorList>
    </citation>
    <scope>NUCLEOTIDE SEQUENCE [LARGE SCALE GENOMIC DNA]</scope>
    <source>
        <strain evidence="2">AATW-2023a</strain>
        <tissue evidence="2">Whole specimen</tissue>
    </source>
</reference>
<dbReference type="Pfam" id="PF07801">
    <property type="entry name" value="DUF1647"/>
    <property type="match status" value="1"/>
</dbReference>
<sequence>MKTKNFYILVIFIAVTSVSLWMVSYPSPTFKNIMTTTQNNIRKIPKHIQLTTAQQLEVDSSYLEVLGFEDSSNVIVGNVKLIVGSAMIPGKEDETKEFLKATRKHVPTRKVILFDMGLSSSNMIITKKLCNETTNCSVRPFLFKKYPSHVQDLGIRSYKPICIQELLNEFGAVIWADTSEYFLTSKMNHSLVQALNVGLVAWTIKDPTSSLTHPKMFDYFKTKQDRYYFHRAVRSSHLIIYNTEKIHKDLMLPWVKCALVEECISPTGAQNSGCNWRKPYYRYSGCHWFDMSALNVILGIMFDFDVSGYSGTENIFGTKYDLEVFGGKNVTGSTVRLEHRIY</sequence>
<gene>
    <name evidence="2" type="ORF">SNE40_015387</name>
</gene>
<comment type="caution">
    <text evidence="2">The sequence shown here is derived from an EMBL/GenBank/DDBJ whole genome shotgun (WGS) entry which is preliminary data.</text>
</comment>
<dbReference type="PANTHER" id="PTHR31389:SF4">
    <property type="entry name" value="LD39211P"/>
    <property type="match status" value="1"/>
</dbReference>
<evidence type="ECO:0000256" key="1">
    <source>
        <dbReference type="SAM" id="Phobius"/>
    </source>
</evidence>
<keyword evidence="1" id="KW-0812">Transmembrane</keyword>